<dbReference type="CDD" id="cd06813">
    <property type="entry name" value="PLPDE_III_DSD_D-TA_like_2"/>
    <property type="match status" value="1"/>
</dbReference>
<evidence type="ECO:0000313" key="3">
    <source>
        <dbReference type="Proteomes" id="UP000320209"/>
    </source>
</evidence>
<dbReference type="InterPro" id="IPR051466">
    <property type="entry name" value="D-amino_acid_metab_enzyme"/>
</dbReference>
<comment type="caution">
    <text evidence="2">The sequence shown here is derived from an EMBL/GenBank/DDBJ whole genome shotgun (WGS) entry which is preliminary data.</text>
</comment>
<dbReference type="EMBL" id="VFOV01000001">
    <property type="protein sequence ID" value="TQL66496.1"/>
    <property type="molecule type" value="Genomic_DNA"/>
</dbReference>
<reference evidence="2 3" key="1">
    <citation type="submission" date="2019-06" db="EMBL/GenBank/DDBJ databases">
        <title>Sequencing the genomes of 1000 actinobacteria strains.</title>
        <authorList>
            <person name="Klenk H.-P."/>
        </authorList>
    </citation>
    <scope>NUCLEOTIDE SEQUENCE [LARGE SCALE GENOMIC DNA]</scope>
    <source>
        <strain evidence="2 3">DSM 25218</strain>
    </source>
</reference>
<dbReference type="Proteomes" id="UP000320209">
    <property type="component" value="Unassembled WGS sequence"/>
</dbReference>
<dbReference type="PANTHER" id="PTHR28004:SF2">
    <property type="entry name" value="D-SERINE DEHYDRATASE"/>
    <property type="match status" value="1"/>
</dbReference>
<dbReference type="SUPFAM" id="SSF51419">
    <property type="entry name" value="PLP-binding barrel"/>
    <property type="match status" value="1"/>
</dbReference>
<protein>
    <submittedName>
        <fullName evidence="2">D-serine deaminase-like pyridoxal phosphate-dependent protein</fullName>
    </submittedName>
</protein>
<dbReference type="AlphaFoldDB" id="A0A543A1V6"/>
<evidence type="ECO:0000259" key="1">
    <source>
        <dbReference type="Pfam" id="PF01168"/>
    </source>
</evidence>
<dbReference type="PANTHER" id="PTHR28004">
    <property type="entry name" value="ZGC:162816-RELATED"/>
    <property type="match status" value="1"/>
</dbReference>
<dbReference type="Pfam" id="PF01168">
    <property type="entry name" value="Ala_racemase_N"/>
    <property type="match status" value="1"/>
</dbReference>
<dbReference type="Gene3D" id="3.20.20.10">
    <property type="entry name" value="Alanine racemase"/>
    <property type="match status" value="1"/>
</dbReference>
<gene>
    <name evidence="2" type="ORF">FB381_0358</name>
</gene>
<sequence>MRGIDTGLVVTTSHHLSAQQHDRLDRATAGLDGPVGAVDLAAFDANADDLVRRAAGTPIRVASKSVRCRALLDRVLAREGYEGILAFTLSEALWLAETHYDIVIGYPTAERAALAALAGDEEKLARITLMVDSAEGLSLLKSAIGTPAAPVRVALDLDAALVIARRIWLGPRRSPVRTPEDAVALARLVTEDPDFELVGLMAYEGQVAGLVDRPLGGNPPAPVIRRMKRASVAEITERRGKVVAAVRSLADLEFVNGGGTGSIESTRADPSVTEIAAGSGLYGPTLFDRYDGFTPHPAAYFGLSVVRRPAPGIVTVAGGGWIASGPVGPDRAPSPTYPFGLDYVGTEGAGEVQTPLRGAAADTLAIGDKVWFRHAKAGEVCERLDSLHLVENDAIITVAPTYRGEGKTFM</sequence>
<organism evidence="2 3">
    <name type="scientific">Nocardioides albertanoniae</name>
    <dbReference type="NCBI Taxonomy" id="1175486"/>
    <lineage>
        <taxon>Bacteria</taxon>
        <taxon>Bacillati</taxon>
        <taxon>Actinomycetota</taxon>
        <taxon>Actinomycetes</taxon>
        <taxon>Propionibacteriales</taxon>
        <taxon>Nocardioidaceae</taxon>
        <taxon>Nocardioides</taxon>
    </lineage>
</organism>
<name>A0A543A1V6_9ACTN</name>
<dbReference type="GO" id="GO:0008721">
    <property type="term" value="F:D-serine ammonia-lyase activity"/>
    <property type="evidence" value="ECO:0007669"/>
    <property type="project" value="TreeGrafter"/>
</dbReference>
<keyword evidence="3" id="KW-1185">Reference proteome</keyword>
<proteinExistence type="predicted"/>
<accession>A0A543A1V6</accession>
<dbReference type="InterPro" id="IPR001608">
    <property type="entry name" value="Ala_racemase_N"/>
</dbReference>
<feature type="domain" description="Alanine racemase N-terminal" evidence="1">
    <location>
        <begin position="38"/>
        <end position="283"/>
    </location>
</feature>
<dbReference type="GO" id="GO:0036088">
    <property type="term" value="P:D-serine catabolic process"/>
    <property type="evidence" value="ECO:0007669"/>
    <property type="project" value="TreeGrafter"/>
</dbReference>
<evidence type="ECO:0000313" key="2">
    <source>
        <dbReference type="EMBL" id="TQL66496.1"/>
    </source>
</evidence>
<dbReference type="InterPro" id="IPR029066">
    <property type="entry name" value="PLP-binding_barrel"/>
</dbReference>